<evidence type="ECO:0000313" key="40">
    <source>
        <dbReference type="Proteomes" id="UP000719412"/>
    </source>
</evidence>
<evidence type="ECO:0000256" key="20">
    <source>
        <dbReference type="ARBA" id="ARBA00022949"/>
    </source>
</evidence>
<evidence type="ECO:0000256" key="1">
    <source>
        <dbReference type="ARBA" id="ARBA00001273"/>
    </source>
</evidence>
<evidence type="ECO:0000256" key="22">
    <source>
        <dbReference type="ARBA" id="ARBA00022989"/>
    </source>
</evidence>
<keyword evidence="16 35" id="KW-0378">Hydrolase</keyword>
<dbReference type="Gene3D" id="1.20.1730.10">
    <property type="entry name" value="Sodium/glucose cotransporter"/>
    <property type="match status" value="1"/>
</dbReference>
<keyword evidence="11" id="KW-0813">Transport</keyword>
<dbReference type="GO" id="GO:0046872">
    <property type="term" value="F:metal ion binding"/>
    <property type="evidence" value="ECO:0007669"/>
    <property type="project" value="UniProtKB-KW"/>
</dbReference>
<dbReference type="Gene3D" id="3.40.190.80">
    <property type="match status" value="1"/>
</dbReference>
<dbReference type="Pfam" id="PF00316">
    <property type="entry name" value="FBPase"/>
    <property type="match status" value="1"/>
</dbReference>
<feature type="transmembrane region" description="Helical" evidence="37">
    <location>
        <begin position="1335"/>
        <end position="1360"/>
    </location>
</feature>
<dbReference type="Pfam" id="PF00089">
    <property type="entry name" value="Trypsin"/>
    <property type="match status" value="2"/>
</dbReference>
<dbReference type="PROSITE" id="PS00135">
    <property type="entry name" value="TRYPSIN_SER"/>
    <property type="match status" value="1"/>
</dbReference>
<evidence type="ECO:0000313" key="39">
    <source>
        <dbReference type="EMBL" id="KAH0812420.1"/>
    </source>
</evidence>
<evidence type="ECO:0000256" key="10">
    <source>
        <dbReference type="ARBA" id="ARBA00013093"/>
    </source>
</evidence>
<keyword evidence="27" id="KW-0739">Sodium transport</keyword>
<evidence type="ECO:0000256" key="29">
    <source>
        <dbReference type="ARBA" id="ARBA00023277"/>
    </source>
</evidence>
<dbReference type="InterPro" id="IPR043504">
    <property type="entry name" value="Peptidase_S1_PA_chymotrypsin"/>
</dbReference>
<comment type="similarity">
    <text evidence="9 35">Belongs to the FBPase class 1 family.</text>
</comment>
<dbReference type="UniPathway" id="UPA00138"/>
<dbReference type="Gene3D" id="2.40.10.10">
    <property type="entry name" value="Trypsin-like serine proteases"/>
    <property type="match status" value="3"/>
</dbReference>
<dbReference type="InterPro" id="IPR033391">
    <property type="entry name" value="FBPase_N"/>
</dbReference>
<dbReference type="GO" id="GO:0030018">
    <property type="term" value="C:Z disc"/>
    <property type="evidence" value="ECO:0007669"/>
    <property type="project" value="UniProtKB-SubCell"/>
</dbReference>
<feature type="transmembrane region" description="Helical" evidence="37">
    <location>
        <begin position="1147"/>
        <end position="1174"/>
    </location>
</feature>
<dbReference type="Proteomes" id="UP000719412">
    <property type="component" value="Unassembled WGS sequence"/>
</dbReference>
<feature type="transmembrane region" description="Helical" evidence="37">
    <location>
        <begin position="1502"/>
        <end position="1520"/>
    </location>
</feature>
<feature type="transmembrane region" description="Helical" evidence="37">
    <location>
        <begin position="1470"/>
        <end position="1490"/>
    </location>
</feature>
<dbReference type="SUPFAM" id="SSF56655">
    <property type="entry name" value="Carbohydrate phosphatase"/>
    <property type="match status" value="1"/>
</dbReference>
<dbReference type="FunFam" id="3.40.190.80:FF:000001">
    <property type="entry name" value="Fructose-1,6-bisphosphatase class 1"/>
    <property type="match status" value="1"/>
</dbReference>
<dbReference type="GO" id="GO:0006508">
    <property type="term" value="P:proteolysis"/>
    <property type="evidence" value="ECO:0007669"/>
    <property type="project" value="InterPro"/>
</dbReference>
<keyword evidence="40" id="KW-1185">Reference proteome</keyword>
<evidence type="ECO:0000256" key="28">
    <source>
        <dbReference type="ARBA" id="ARBA00023242"/>
    </source>
</evidence>
<dbReference type="PANTHER" id="PTHR45897">
    <property type="entry name" value="HIGH-AFFINITY CHOLINE TRANSPORTER 1"/>
    <property type="match status" value="1"/>
</dbReference>
<dbReference type="PRINTS" id="PR00115">
    <property type="entry name" value="F16BPHPHTASE"/>
</dbReference>
<evidence type="ECO:0000256" key="31">
    <source>
        <dbReference type="ARBA" id="ARBA00038670"/>
    </source>
</evidence>
<dbReference type="HAMAP" id="MF_01855">
    <property type="entry name" value="FBPase_class1"/>
    <property type="match status" value="1"/>
</dbReference>
<dbReference type="PIRSF" id="PIRSF500210">
    <property type="entry name" value="FBPtase"/>
    <property type="match status" value="1"/>
</dbReference>
<dbReference type="InterPro" id="IPR052244">
    <property type="entry name" value="Choline_transporter"/>
</dbReference>
<evidence type="ECO:0000256" key="35">
    <source>
        <dbReference type="RuleBase" id="RU000508"/>
    </source>
</evidence>
<dbReference type="GO" id="GO:0005886">
    <property type="term" value="C:plasma membrane"/>
    <property type="evidence" value="ECO:0007669"/>
    <property type="project" value="TreeGrafter"/>
</dbReference>
<accession>A0A8J6L8Y8</accession>
<feature type="region of interest" description="Disordered" evidence="36">
    <location>
        <begin position="1648"/>
        <end position="1667"/>
    </location>
</feature>
<comment type="subunit">
    <text evidence="31">Homotetramer. Interacts with ALDOA; the interaction blocks inhibition by physiological concentrations of AMP and reduces inhibition by Ca(2+). Interacts with alpha-actinin and F-actin.</text>
</comment>
<keyword evidence="26" id="KW-0325">Glycoprotein</keyword>
<dbReference type="GO" id="GO:0008292">
    <property type="term" value="P:acetylcholine biosynthetic process"/>
    <property type="evidence" value="ECO:0007669"/>
    <property type="project" value="TreeGrafter"/>
</dbReference>
<dbReference type="InterPro" id="IPR001254">
    <property type="entry name" value="Trypsin_dom"/>
</dbReference>
<evidence type="ECO:0000256" key="32">
    <source>
        <dbReference type="ARBA" id="ARBA00040321"/>
    </source>
</evidence>
<evidence type="ECO:0000256" key="33">
    <source>
        <dbReference type="ARBA" id="ARBA00042757"/>
    </source>
</evidence>
<feature type="compositionally biased region" description="Basic and acidic residues" evidence="36">
    <location>
        <begin position="321"/>
        <end position="338"/>
    </location>
</feature>
<keyword evidence="14 37" id="KW-0812">Transmembrane</keyword>
<keyword evidence="24" id="KW-0406">Ion transport</keyword>
<dbReference type="GO" id="GO:0006094">
    <property type="term" value="P:gluconeogenesis"/>
    <property type="evidence" value="ECO:0007669"/>
    <property type="project" value="UniProtKB-UniPathway"/>
</dbReference>
<evidence type="ECO:0000256" key="26">
    <source>
        <dbReference type="ARBA" id="ARBA00023180"/>
    </source>
</evidence>
<feature type="transmembrane region" description="Helical" evidence="37">
    <location>
        <begin position="1234"/>
        <end position="1253"/>
    </location>
</feature>
<dbReference type="FunFam" id="1.20.1730.10:FF:000008">
    <property type="entry name" value="High affinity choline transporter 1"/>
    <property type="match status" value="1"/>
</dbReference>
<evidence type="ECO:0000256" key="23">
    <source>
        <dbReference type="ARBA" id="ARBA00023053"/>
    </source>
</evidence>
<dbReference type="GO" id="GO:0070161">
    <property type="term" value="C:anchoring junction"/>
    <property type="evidence" value="ECO:0007669"/>
    <property type="project" value="UniProtKB-SubCell"/>
</dbReference>
<feature type="transmembrane region" description="Helical" evidence="37">
    <location>
        <begin position="1200"/>
        <end position="1228"/>
    </location>
</feature>
<dbReference type="EC" id="3.1.3.11" evidence="10"/>
<comment type="caution">
    <text evidence="39">The sequence shown here is derived from an EMBL/GenBank/DDBJ whole genome shotgun (WGS) entry which is preliminary data.</text>
</comment>
<evidence type="ECO:0000256" key="16">
    <source>
        <dbReference type="ARBA" id="ARBA00022801"/>
    </source>
</evidence>
<gene>
    <name evidence="39" type="ORF">GEV33_010371</name>
</gene>
<evidence type="ECO:0000256" key="34">
    <source>
        <dbReference type="ARBA" id="ARBA00043165"/>
    </source>
</evidence>
<organism evidence="39 40">
    <name type="scientific">Tenebrio molitor</name>
    <name type="common">Yellow mealworm beetle</name>
    <dbReference type="NCBI Taxonomy" id="7067"/>
    <lineage>
        <taxon>Eukaryota</taxon>
        <taxon>Metazoa</taxon>
        <taxon>Ecdysozoa</taxon>
        <taxon>Arthropoda</taxon>
        <taxon>Hexapoda</taxon>
        <taxon>Insecta</taxon>
        <taxon>Pterygota</taxon>
        <taxon>Neoptera</taxon>
        <taxon>Endopterygota</taxon>
        <taxon>Coleoptera</taxon>
        <taxon>Polyphaga</taxon>
        <taxon>Cucujiformia</taxon>
        <taxon>Tenebrionidae</taxon>
        <taxon>Tenebrio</taxon>
    </lineage>
</organism>
<comment type="subcellular location">
    <subcellularLocation>
        <location evidence="6">Cell junction</location>
    </subcellularLocation>
    <subcellularLocation>
        <location evidence="5">Cytoplasm</location>
        <location evidence="5">Myofibril</location>
        <location evidence="5">Sarcomere</location>
        <location evidence="5">Z line</location>
    </subcellularLocation>
    <subcellularLocation>
        <location evidence="4">Membrane</location>
        <topology evidence="4">Multi-pass membrane protein</topology>
    </subcellularLocation>
    <subcellularLocation>
        <location evidence="3">Nucleus</location>
    </subcellularLocation>
</comment>
<dbReference type="CDD" id="cd00354">
    <property type="entry name" value="FBPase"/>
    <property type="match status" value="1"/>
</dbReference>
<keyword evidence="18" id="KW-0460">Magnesium</keyword>
<evidence type="ECO:0000256" key="5">
    <source>
        <dbReference type="ARBA" id="ARBA00004216"/>
    </source>
</evidence>
<evidence type="ECO:0000256" key="4">
    <source>
        <dbReference type="ARBA" id="ARBA00004141"/>
    </source>
</evidence>
<evidence type="ECO:0000256" key="21">
    <source>
        <dbReference type="ARBA" id="ARBA00022979"/>
    </source>
</evidence>
<dbReference type="GO" id="GO:0005307">
    <property type="term" value="F:choline:sodium symporter activity"/>
    <property type="evidence" value="ECO:0007669"/>
    <property type="project" value="TreeGrafter"/>
</dbReference>
<dbReference type="SUPFAM" id="SSF50494">
    <property type="entry name" value="Trypsin-like serine proteases"/>
    <property type="match status" value="2"/>
</dbReference>
<evidence type="ECO:0000256" key="3">
    <source>
        <dbReference type="ARBA" id="ARBA00004123"/>
    </source>
</evidence>
<dbReference type="PROSITE" id="PS50240">
    <property type="entry name" value="TRYPSIN_DOM"/>
    <property type="match status" value="1"/>
</dbReference>
<evidence type="ECO:0000256" key="2">
    <source>
        <dbReference type="ARBA" id="ARBA00001946"/>
    </source>
</evidence>
<reference evidence="39" key="1">
    <citation type="journal article" date="2020" name="J Insects Food Feed">
        <title>The yellow mealworm (Tenebrio molitor) genome: a resource for the emerging insects as food and feed industry.</title>
        <authorList>
            <person name="Eriksson T."/>
            <person name="Andere A."/>
            <person name="Kelstrup H."/>
            <person name="Emery V."/>
            <person name="Picard C."/>
        </authorList>
    </citation>
    <scope>NUCLEOTIDE SEQUENCE</scope>
    <source>
        <strain evidence="39">Stoneville</strain>
        <tissue evidence="39">Whole head</tissue>
    </source>
</reference>
<evidence type="ECO:0000256" key="14">
    <source>
        <dbReference type="ARBA" id="ARBA00022692"/>
    </source>
</evidence>
<dbReference type="PROSITE" id="PS00124">
    <property type="entry name" value="FBPASE"/>
    <property type="match status" value="1"/>
</dbReference>
<dbReference type="PANTHER" id="PTHR45897:SF4">
    <property type="entry name" value="HIGH-AFFINITY CHOLINE TRANSPORTER 1"/>
    <property type="match status" value="1"/>
</dbReference>
<keyword evidence="12" id="KW-0963">Cytoplasm</keyword>
<feature type="transmembrane region" description="Helical" evidence="37">
    <location>
        <begin position="1396"/>
        <end position="1421"/>
    </location>
</feature>
<dbReference type="Pfam" id="PF18913">
    <property type="entry name" value="FBPase_C"/>
    <property type="match status" value="1"/>
</dbReference>
<feature type="domain" description="Peptidase S1" evidence="38">
    <location>
        <begin position="415"/>
        <end position="724"/>
    </location>
</feature>
<dbReference type="EMBL" id="JABDTM020026070">
    <property type="protein sequence ID" value="KAH0812420.1"/>
    <property type="molecule type" value="Genomic_DNA"/>
</dbReference>
<feature type="transmembrane region" description="Helical" evidence="37">
    <location>
        <begin position="1540"/>
        <end position="1560"/>
    </location>
</feature>
<feature type="transmembrane region" description="Helical" evidence="37">
    <location>
        <begin position="1122"/>
        <end position="1141"/>
    </location>
</feature>
<dbReference type="Gene3D" id="3.30.540.10">
    <property type="entry name" value="Fructose-1,6-Bisphosphatase, subunit A, domain 1"/>
    <property type="match status" value="1"/>
</dbReference>
<feature type="transmembrane region" description="Helical" evidence="37">
    <location>
        <begin position="1442"/>
        <end position="1464"/>
    </location>
</feature>
<keyword evidence="13" id="KW-0597">Phosphoprotein</keyword>
<keyword evidence="17" id="KW-0106">Calcium</keyword>
<evidence type="ECO:0000256" key="27">
    <source>
        <dbReference type="ARBA" id="ARBA00023201"/>
    </source>
</evidence>
<comment type="function">
    <text evidence="30">Catalyzes the hydrolysis of fructose 1,6-bisphosphate to fructose 6-phosphate in the presence of divalent cations and probably participates in glycogen synthesis from carbohydrate precursors, such as lactate.</text>
</comment>
<comment type="similarity">
    <text evidence="8">Belongs to the sodium:solute symporter (SSF) (TC 2.A.21) family.</text>
</comment>
<keyword evidence="20" id="KW-0965">Cell junction</keyword>
<keyword evidence="29 35" id="KW-0119">Carbohydrate metabolism</keyword>
<comment type="cofactor">
    <cofactor evidence="2">
        <name>Mg(2+)</name>
        <dbReference type="ChEBI" id="CHEBI:18420"/>
    </cofactor>
</comment>
<protein>
    <recommendedName>
        <fullName evidence="32">Fructose-1,6-bisphosphatase isozyme 2</fullName>
        <ecNumber evidence="10">3.1.3.11</ecNumber>
    </recommendedName>
    <alternativeName>
        <fullName evidence="33">D-fructose-1,6-bisphosphate 1-phosphohydrolase 2</fullName>
    </alternativeName>
    <alternativeName>
        <fullName evidence="34">Muscle FBPase</fullName>
    </alternativeName>
</protein>
<feature type="transmembrane region" description="Helical" evidence="37">
    <location>
        <begin position="1302"/>
        <end position="1323"/>
    </location>
</feature>
<feature type="region of interest" description="Disordered" evidence="36">
    <location>
        <begin position="104"/>
        <end position="143"/>
    </location>
</feature>
<keyword evidence="22 37" id="KW-1133">Transmembrane helix</keyword>
<evidence type="ECO:0000256" key="6">
    <source>
        <dbReference type="ARBA" id="ARBA00004282"/>
    </source>
</evidence>
<proteinExistence type="inferred from homology"/>
<feature type="transmembrane region" description="Helical" evidence="37">
    <location>
        <begin position="1077"/>
        <end position="1101"/>
    </location>
</feature>
<dbReference type="GO" id="GO:0042132">
    <property type="term" value="F:fructose 1,6-bisphosphate 1-phosphatase activity"/>
    <property type="evidence" value="ECO:0007669"/>
    <property type="project" value="UniProtKB-EC"/>
</dbReference>
<comment type="pathway">
    <text evidence="7">Carbohydrate biosynthesis; gluconeogenesis.</text>
</comment>
<sequence length="1667" mass="182930">MTNNSLMKSLAVLQQGNGSHDDAAAGFALGLLGLGLFWPGVALQWGGSVYCCRCPSIPILIKHNTPERFHIDVSIKARLGEERLLTGFLTLEGASVAGLDKKKTVPGRTNVRPDEQDEKLIGKDDKANQDTTDDGEAEGGFPWPRVPSCRPGKVWTSTKLRRTRATSIKKEHTNTAKFDGGVIGKWLSGFKANVVLIAAPFHFFRMIFSTQTGRSTDDVGFTSGASVCSNARENSFGEGWGVVKDEVAASFRMADHHRLPNYGPQVYEWLQKYGNCVRLGRRIDPLGINTTTLTVLRSIQEPALTPSNRCVGGGFSGMEQVNDRERPRPTSGGGEHRSSLHPACALRPASTPLCRNNKTEQTEDVILAFLDMGKCKDCQFSMAGHLHWMKQQKLKKKGVIHETRETTFEDVYIISLGGYNICIQEENTQIFSAEKVIIHEKYEDGSPYYDIALIIIDETADDFTPICLPEADKECRDMLEKNGESGDKLVNAFCAGDLEGTKDTCQGDDGGPLQTRDEDGNYIVTGVYNVCISEKTQKTFAAEKVIIHEKYTNVSAYHDIALIILNGTARDYTPICLPKPVQTLPSNGIAIGFGKESHSATTLPCNMREVQLKICSDEECRDMFQKNNETIDEAVNILCAGDLQGGKDTCQGDSGGPFQTTDEHGNYIVTVLNRRATDTTMSGSPALDSNSITLTRFVLAEQKKVPHATGELTQLLNSIQTAVKVISSAVRRAGITQLFGTVGQTNVQGEEVKKLDVLANELFINMLSSSYTVALLVSEENETIIEIETDKRGKYIVAFDPLDGSSNIDCLVSIGSIFAIMKKEDSTATPSLKDALQPGNKVVAAGYALYGSATMMVLSLGRGVHGFMLDPSIGEFILTDSNMRVPSRGKIYAINEGYTHLWDDAIKEYVQNKKDPAKGKPYNARYVGSMVADVHRTIKYGGIFIYPATKESPNGKLRLLYECIPMAYLMSQAGGLASNGQISILDVQPHDLHQRSPIFLGRIPRRIDWSLVRARSERATWVSGWVLRAPSPMGQAAPPPWLDLFAEGRGVEDGARPMRAESPLTSPRINTWPGRAIMINVAGVISIIIFYVLILGVGIWAGRKKEAGNDSEEEVMLAGRNIGLFVGIFTMTATWVGGGYINGTAEIIYTTGLVWCQAPFGYALSLVFGGIFFANKMRQQGYITMLDPLQDSFGERMGGLLFLPALCGEVFWAAGILAALGATLSVIIDMDHRTSVIFSACIAVFYTLFGGLYSVAYTDVIQLFCIFIGLWMCIPFAWTNEHVASLSDMDVDWIGEIKREEYFYYVDYGLLLIFGGIPWQVYFQRVLSSKSAGRAQLLSYVAAFGCILMAIPPVLIGAIAKGTAWNETGYKGPYPLTTDESSMILPMVLQYLTPDFVSFFGLGAVSAAVMSSADSSVLSASSMFARNVYKLIFRQKASEMEIIWVMRVSILIVGVLATIMALTIPSIYGLWSMCSDLVYVILFPQLLMVVHFKNYCNTYGSLAAYLIAFFVRLLGGEPQMGLDAFVHFPGWDEENQRQLFPFRTLAMVISLITLIAVSWWTKWVFETGRLAPGYDFFRCVVNIPEDVQRVGDPVEEGEQMSMMTSGAMGKLYGAATMVGKDERNGRINPALEADDDVLPADIEKLRGSVSSGGGIRSGTHPDIQTTL</sequence>
<keyword evidence="21" id="KW-0530">Neurotransmitter biosynthesis</keyword>
<dbReference type="PIRSF" id="PIRSF000904">
    <property type="entry name" value="FBPtase_SBPase"/>
    <property type="match status" value="1"/>
</dbReference>
<dbReference type="InterPro" id="IPR009003">
    <property type="entry name" value="Peptidase_S1_PA"/>
</dbReference>
<keyword evidence="23" id="KW-0915">Sodium</keyword>
<dbReference type="CDD" id="cd11474">
    <property type="entry name" value="SLC5sbd_CHT"/>
    <property type="match status" value="1"/>
</dbReference>
<reference evidence="39" key="2">
    <citation type="submission" date="2021-08" db="EMBL/GenBank/DDBJ databases">
        <authorList>
            <person name="Eriksson T."/>
        </authorList>
    </citation>
    <scope>NUCLEOTIDE SEQUENCE</scope>
    <source>
        <strain evidence="39">Stoneville</strain>
        <tissue evidence="39">Whole head</tissue>
    </source>
</reference>
<evidence type="ECO:0000256" key="9">
    <source>
        <dbReference type="ARBA" id="ARBA00010941"/>
    </source>
</evidence>
<evidence type="ECO:0000256" key="13">
    <source>
        <dbReference type="ARBA" id="ARBA00022553"/>
    </source>
</evidence>
<keyword evidence="19" id="KW-0769">Symport</keyword>
<dbReference type="InterPro" id="IPR000146">
    <property type="entry name" value="FBPase_class-1"/>
</dbReference>
<dbReference type="SMART" id="SM00020">
    <property type="entry name" value="Tryp_SPc"/>
    <property type="match status" value="1"/>
</dbReference>
<evidence type="ECO:0000256" key="18">
    <source>
        <dbReference type="ARBA" id="ARBA00022842"/>
    </source>
</evidence>
<evidence type="ECO:0000256" key="25">
    <source>
        <dbReference type="ARBA" id="ARBA00023136"/>
    </source>
</evidence>
<evidence type="ECO:0000256" key="19">
    <source>
        <dbReference type="ARBA" id="ARBA00022847"/>
    </source>
</evidence>
<dbReference type="InterPro" id="IPR028343">
    <property type="entry name" value="FBPtase"/>
</dbReference>
<keyword evidence="15" id="KW-0479">Metal-binding</keyword>
<evidence type="ECO:0000256" key="7">
    <source>
        <dbReference type="ARBA" id="ARBA00004742"/>
    </source>
</evidence>
<dbReference type="Pfam" id="PF00474">
    <property type="entry name" value="SSF"/>
    <property type="match status" value="1"/>
</dbReference>
<evidence type="ECO:0000256" key="12">
    <source>
        <dbReference type="ARBA" id="ARBA00022490"/>
    </source>
</evidence>
<feature type="compositionally biased region" description="Basic and acidic residues" evidence="36">
    <location>
        <begin position="111"/>
        <end position="128"/>
    </location>
</feature>
<feature type="region of interest" description="Disordered" evidence="36">
    <location>
        <begin position="312"/>
        <end position="341"/>
    </location>
</feature>
<dbReference type="InterPro" id="IPR044015">
    <property type="entry name" value="FBPase_C_dom"/>
</dbReference>
<comment type="catalytic activity">
    <reaction evidence="1">
        <text>beta-D-fructose 1,6-bisphosphate + H2O = beta-D-fructose 6-phosphate + phosphate</text>
        <dbReference type="Rhea" id="RHEA:11064"/>
        <dbReference type="ChEBI" id="CHEBI:15377"/>
        <dbReference type="ChEBI" id="CHEBI:32966"/>
        <dbReference type="ChEBI" id="CHEBI:43474"/>
        <dbReference type="ChEBI" id="CHEBI:57634"/>
        <dbReference type="EC" id="3.1.3.11"/>
    </reaction>
</comment>
<dbReference type="NCBIfam" id="NF006778">
    <property type="entry name" value="PRK09293.1-1"/>
    <property type="match status" value="1"/>
</dbReference>
<evidence type="ECO:0000256" key="37">
    <source>
        <dbReference type="SAM" id="Phobius"/>
    </source>
</evidence>
<evidence type="ECO:0000256" key="15">
    <source>
        <dbReference type="ARBA" id="ARBA00022723"/>
    </source>
</evidence>
<evidence type="ECO:0000256" key="11">
    <source>
        <dbReference type="ARBA" id="ARBA00022448"/>
    </source>
</evidence>
<dbReference type="FunFam" id="3.30.540.10:FF:000005">
    <property type="entry name" value="Fructose-1,6-bisphosphatase isozyme 2"/>
    <property type="match status" value="1"/>
</dbReference>
<dbReference type="InterPro" id="IPR033116">
    <property type="entry name" value="TRYPSIN_SER"/>
</dbReference>
<evidence type="ECO:0000256" key="36">
    <source>
        <dbReference type="SAM" id="MobiDB-lite"/>
    </source>
</evidence>
<evidence type="ECO:0000256" key="17">
    <source>
        <dbReference type="ARBA" id="ARBA00022837"/>
    </source>
</evidence>
<keyword evidence="25 37" id="KW-0472">Membrane</keyword>
<evidence type="ECO:0000256" key="8">
    <source>
        <dbReference type="ARBA" id="ARBA00006434"/>
    </source>
</evidence>
<feature type="transmembrane region" description="Helical" evidence="37">
    <location>
        <begin position="1260"/>
        <end position="1278"/>
    </location>
</feature>
<dbReference type="GO" id="GO:0004252">
    <property type="term" value="F:serine-type endopeptidase activity"/>
    <property type="evidence" value="ECO:0007669"/>
    <property type="project" value="InterPro"/>
</dbReference>
<dbReference type="InterPro" id="IPR020548">
    <property type="entry name" value="Fructose_bisphosphatase_AS"/>
</dbReference>
<dbReference type="InterPro" id="IPR038377">
    <property type="entry name" value="Na/Glc_symporter_sf"/>
</dbReference>
<dbReference type="InterPro" id="IPR001734">
    <property type="entry name" value="Na/solute_symporter"/>
</dbReference>
<evidence type="ECO:0000259" key="38">
    <source>
        <dbReference type="PROSITE" id="PS50240"/>
    </source>
</evidence>
<dbReference type="PROSITE" id="PS50283">
    <property type="entry name" value="NA_SOLUT_SYMP_3"/>
    <property type="match status" value="1"/>
</dbReference>
<evidence type="ECO:0000256" key="30">
    <source>
        <dbReference type="ARBA" id="ARBA00037516"/>
    </source>
</evidence>
<keyword evidence="28" id="KW-0539">Nucleus</keyword>
<evidence type="ECO:0000256" key="24">
    <source>
        <dbReference type="ARBA" id="ARBA00023065"/>
    </source>
</evidence>
<dbReference type="GO" id="GO:0005634">
    <property type="term" value="C:nucleus"/>
    <property type="evidence" value="ECO:0007669"/>
    <property type="project" value="UniProtKB-SubCell"/>
</dbReference>
<name>A0A8J6L8Y8_TENMO</name>